<evidence type="ECO:0000313" key="2">
    <source>
        <dbReference type="EMBL" id="ABK97900.1"/>
    </source>
</evidence>
<dbReference type="HOGENOM" id="CLU_2181390_0_0_7"/>
<dbReference type="KEGG" id="ppd:Ppro_0265"/>
<dbReference type="eggNOG" id="ENOG502ZUEJ">
    <property type="taxonomic scope" value="Bacteria"/>
</dbReference>
<proteinExistence type="predicted"/>
<keyword evidence="3" id="KW-1185">Reference proteome</keyword>
<dbReference type="EMBL" id="CP000482">
    <property type="protein sequence ID" value="ABK97900.1"/>
    <property type="molecule type" value="Genomic_DNA"/>
</dbReference>
<dbReference type="Proteomes" id="UP000006732">
    <property type="component" value="Chromosome"/>
</dbReference>
<feature type="region of interest" description="Disordered" evidence="1">
    <location>
        <begin position="61"/>
        <end position="95"/>
    </location>
</feature>
<evidence type="ECO:0000256" key="1">
    <source>
        <dbReference type="SAM" id="MobiDB-lite"/>
    </source>
</evidence>
<accession>A1AKN0</accession>
<organism evidence="2 3">
    <name type="scientific">Pelobacter propionicus (strain DSM 2379 / NBRC 103807 / OttBd1)</name>
    <dbReference type="NCBI Taxonomy" id="338966"/>
    <lineage>
        <taxon>Bacteria</taxon>
        <taxon>Pseudomonadati</taxon>
        <taxon>Thermodesulfobacteriota</taxon>
        <taxon>Desulfuromonadia</taxon>
        <taxon>Desulfuromonadales</taxon>
        <taxon>Desulfuromonadaceae</taxon>
        <taxon>Pelobacter</taxon>
    </lineage>
</organism>
<reference evidence="2 3" key="1">
    <citation type="submission" date="2006-10" db="EMBL/GenBank/DDBJ databases">
        <title>Complete sequence of chromosome of Pelobacter propionicus DSM 2379.</title>
        <authorList>
            <consortium name="US DOE Joint Genome Institute"/>
            <person name="Copeland A."/>
            <person name="Lucas S."/>
            <person name="Lapidus A."/>
            <person name="Barry K."/>
            <person name="Detter J.C."/>
            <person name="Glavina del Rio T."/>
            <person name="Hammon N."/>
            <person name="Israni S."/>
            <person name="Dalin E."/>
            <person name="Tice H."/>
            <person name="Pitluck S."/>
            <person name="Saunders E."/>
            <person name="Brettin T."/>
            <person name="Bruce D."/>
            <person name="Han C."/>
            <person name="Tapia R."/>
            <person name="Schmutz J."/>
            <person name="Larimer F."/>
            <person name="Land M."/>
            <person name="Hauser L."/>
            <person name="Kyrpides N."/>
            <person name="Kim E."/>
            <person name="Lovley D."/>
            <person name="Richardson P."/>
        </authorList>
    </citation>
    <scope>NUCLEOTIDE SEQUENCE [LARGE SCALE GENOMIC DNA]</scope>
    <source>
        <strain evidence="3">DSM 2379 / NBRC 103807 / OttBd1</strain>
    </source>
</reference>
<gene>
    <name evidence="2" type="ordered locus">Ppro_0265</name>
</gene>
<protein>
    <submittedName>
        <fullName evidence="2">Uncharacterized protein</fullName>
    </submittedName>
</protein>
<dbReference type="AlphaFoldDB" id="A1AKN0"/>
<evidence type="ECO:0000313" key="3">
    <source>
        <dbReference type="Proteomes" id="UP000006732"/>
    </source>
</evidence>
<sequence length="109" mass="12295">MCAMAQYTLKIKTYDPGIVCAFERLRKSRKQSAYTHEALKYFLASEQGARVMELMVHETSPVPTMPEKTEGLQRDVPPQEPLVQPERPGYSTDNIGEDYCASVLGKILD</sequence>
<dbReference type="STRING" id="338966.Ppro_0265"/>
<name>A1AKN0_PELPD</name>